<evidence type="ECO:0000256" key="6">
    <source>
        <dbReference type="ARBA" id="ARBA00023163"/>
    </source>
</evidence>
<dbReference type="PROSITE" id="PS00031">
    <property type="entry name" value="NUCLEAR_REC_DBD_1"/>
    <property type="match status" value="1"/>
</dbReference>
<organism evidence="13 14">
    <name type="scientific">Esox lucius</name>
    <name type="common">Northern pike</name>
    <dbReference type="NCBI Taxonomy" id="8010"/>
    <lineage>
        <taxon>Eukaryota</taxon>
        <taxon>Metazoa</taxon>
        <taxon>Chordata</taxon>
        <taxon>Craniata</taxon>
        <taxon>Vertebrata</taxon>
        <taxon>Euteleostomi</taxon>
        <taxon>Actinopterygii</taxon>
        <taxon>Neopterygii</taxon>
        <taxon>Teleostei</taxon>
        <taxon>Protacanthopterygii</taxon>
        <taxon>Esociformes</taxon>
        <taxon>Esocidae</taxon>
        <taxon>Esox</taxon>
    </lineage>
</organism>
<dbReference type="GO" id="GO:0043565">
    <property type="term" value="F:sequence-specific DNA binding"/>
    <property type="evidence" value="ECO:0007669"/>
    <property type="project" value="InterPro"/>
</dbReference>
<dbReference type="GO" id="GO:0003700">
    <property type="term" value="F:DNA-binding transcription factor activity"/>
    <property type="evidence" value="ECO:0007669"/>
    <property type="project" value="InterPro"/>
</dbReference>
<dbReference type="SUPFAM" id="SSF48508">
    <property type="entry name" value="Nuclear receptor ligand-binding domain"/>
    <property type="match status" value="1"/>
</dbReference>
<dbReference type="KEGG" id="els:105024400"/>
<dbReference type="Proteomes" id="UP000265140">
    <property type="component" value="Chromosome 4"/>
</dbReference>
<dbReference type="PRINTS" id="PR00398">
    <property type="entry name" value="STRDHORMONER"/>
</dbReference>
<keyword evidence="4 9" id="KW-0805">Transcription regulation</keyword>
<dbReference type="GO" id="GO:0005634">
    <property type="term" value="C:nucleus"/>
    <property type="evidence" value="ECO:0007669"/>
    <property type="project" value="UniProtKB-SubCell"/>
</dbReference>
<dbReference type="PANTHER" id="PTHR48092">
    <property type="entry name" value="KNIRPS-RELATED PROTEIN-RELATED"/>
    <property type="match status" value="1"/>
</dbReference>
<dbReference type="PROSITE" id="PS51030">
    <property type="entry name" value="NUCLEAR_REC_DBD_2"/>
    <property type="match status" value="1"/>
</dbReference>
<dbReference type="GO" id="GO:0042562">
    <property type="term" value="F:hormone binding"/>
    <property type="evidence" value="ECO:0007669"/>
    <property type="project" value="UniProtKB-ARBA"/>
</dbReference>
<name>A0A3P8ZJC3_ESOLU</name>
<dbReference type="SMART" id="SM00430">
    <property type="entry name" value="HOLI"/>
    <property type="match status" value="1"/>
</dbReference>
<evidence type="ECO:0000256" key="2">
    <source>
        <dbReference type="ARBA" id="ARBA00022771"/>
    </source>
</evidence>
<evidence type="ECO:0000256" key="1">
    <source>
        <dbReference type="ARBA" id="ARBA00022723"/>
    </source>
</evidence>
<dbReference type="Bgee" id="ENSELUG00000004950">
    <property type="expression patterns" value="Expressed in heart and 15 other cell types or tissues"/>
</dbReference>
<dbReference type="PRINTS" id="PR00047">
    <property type="entry name" value="STROIDFINGER"/>
</dbReference>
<keyword evidence="5 9" id="KW-0238">DNA-binding</keyword>
<dbReference type="InterPro" id="IPR001628">
    <property type="entry name" value="Znf_hrmn_rcpt"/>
</dbReference>
<keyword evidence="3 9" id="KW-0862">Zinc</keyword>
<evidence type="ECO:0000256" key="7">
    <source>
        <dbReference type="ARBA" id="ARBA00023170"/>
    </source>
</evidence>
<evidence type="ECO:0000256" key="3">
    <source>
        <dbReference type="ARBA" id="ARBA00022833"/>
    </source>
</evidence>
<dbReference type="InterPro" id="IPR001723">
    <property type="entry name" value="Nuclear_hrmn_rcpt"/>
</dbReference>
<dbReference type="Pfam" id="PF00104">
    <property type="entry name" value="Hormone_recep"/>
    <property type="match status" value="1"/>
</dbReference>
<keyword evidence="6 9" id="KW-0804">Transcription</keyword>
<comment type="subcellular location">
    <subcellularLocation>
        <location evidence="9">Nucleus</location>
    </subcellularLocation>
</comment>
<reference evidence="13" key="3">
    <citation type="submission" date="2025-08" db="UniProtKB">
        <authorList>
            <consortium name="Ensembl"/>
        </authorList>
    </citation>
    <scope>IDENTIFICATION</scope>
</reference>
<dbReference type="InterPro" id="IPR013088">
    <property type="entry name" value="Znf_NHR/GATA"/>
</dbReference>
<keyword evidence="7 9" id="KW-0675">Receptor</keyword>
<reference evidence="14" key="1">
    <citation type="journal article" date="2014" name="PLoS ONE">
        <title>The genome and linkage map of the northern pike (Esox lucius): conserved synteny revealed between the salmonid sister group and the Neoteleostei.</title>
        <authorList>
            <person name="Rondeau E.B."/>
            <person name="Minkley D.R."/>
            <person name="Leong J.S."/>
            <person name="Messmer A.M."/>
            <person name="Jantzen J.R."/>
            <person name="von Schalburg K.R."/>
            <person name="Lemon C."/>
            <person name="Bird N.H."/>
            <person name="Koop B.F."/>
        </authorList>
    </citation>
    <scope>NUCLEOTIDE SEQUENCE</scope>
</reference>
<feature type="domain" description="Nuclear receptor" evidence="11">
    <location>
        <begin position="301"/>
        <end position="376"/>
    </location>
</feature>
<evidence type="ECO:0000259" key="11">
    <source>
        <dbReference type="PROSITE" id="PS51030"/>
    </source>
</evidence>
<keyword evidence="14" id="KW-1185">Reference proteome</keyword>
<protein>
    <recommendedName>
        <fullName evidence="15">Androgen receptor</fullName>
    </recommendedName>
</protein>
<dbReference type="CDD" id="cd07173">
    <property type="entry name" value="NR_DBD_AR"/>
    <property type="match status" value="1"/>
</dbReference>
<evidence type="ECO:0000256" key="9">
    <source>
        <dbReference type="RuleBase" id="RU004334"/>
    </source>
</evidence>
<dbReference type="PROSITE" id="PS51843">
    <property type="entry name" value="NR_LBD"/>
    <property type="match status" value="1"/>
</dbReference>
<dbReference type="RefSeq" id="XP_010892635.1">
    <property type="nucleotide sequence ID" value="XM_010894333.3"/>
</dbReference>
<evidence type="ECO:0000313" key="13">
    <source>
        <dbReference type="Ensembl" id="ENSELUP00000028417.2"/>
    </source>
</evidence>
<dbReference type="InterPro" id="IPR035500">
    <property type="entry name" value="NHR-like_dom_sf"/>
</dbReference>
<dbReference type="Gene3D" id="3.30.50.10">
    <property type="entry name" value="Erythroid Transcription Factor GATA-1, subunit A"/>
    <property type="match status" value="1"/>
</dbReference>
<dbReference type="SUPFAM" id="SSF57716">
    <property type="entry name" value="Glucocorticoid receptor-like (DNA-binding domain)"/>
    <property type="match status" value="1"/>
</dbReference>
<dbReference type="Ensembl" id="ENSELUT00000013481.3">
    <property type="protein sequence ID" value="ENSELUP00000028417.2"/>
    <property type="gene ID" value="ENSELUG00000004950.3"/>
</dbReference>
<feature type="region of interest" description="Disordered" evidence="10">
    <location>
        <begin position="376"/>
        <end position="396"/>
    </location>
</feature>
<dbReference type="GeneTree" id="ENSGT00940000155516"/>
<reference evidence="13" key="4">
    <citation type="submission" date="2025-09" db="UniProtKB">
        <authorList>
            <consortium name="Ensembl"/>
        </authorList>
    </citation>
    <scope>IDENTIFICATION</scope>
</reference>
<evidence type="ECO:0000259" key="12">
    <source>
        <dbReference type="PROSITE" id="PS51843"/>
    </source>
</evidence>
<dbReference type="InterPro" id="IPR000536">
    <property type="entry name" value="Nucl_hrmn_rcpt_lig-bd"/>
</dbReference>
<evidence type="ECO:0000256" key="8">
    <source>
        <dbReference type="ARBA" id="ARBA00023242"/>
    </source>
</evidence>
<evidence type="ECO:0008006" key="15">
    <source>
        <dbReference type="Google" id="ProtNLM"/>
    </source>
</evidence>
<comment type="similarity">
    <text evidence="9">Belongs to the nuclear hormone receptor family.</text>
</comment>
<sequence length="690" mass="77387">MQSGDNISETTNKLSHAVSVSLGLSSFEFDIVDNGQSDTDNCPNNRHIFSVSEETSLKCGPIARMTSELTIQMPKKTIVKSTDLQQSFDINHDRYGQNYEGLQTVERERNCEWNVTTHESETGRGFRKHSDTFVNLDNALSVPSLFDEILPLSPRFGKYSPIPLFGQDSAGAWTVNDLTQSSSNKQYSSSIKAEPGRERPCPVACGSWFCKYCDNRNSMSLGGDTSCPCYSYSGGNYQDIGQGGEEEALIQTQGNQSAMMRERGLQVYHSAIMRESSGWMGAESSLRCEGILPVTVYFTDRRVCQVCGDDASGCHYGAVTCGSCKVFFKRAAEGKQNHLCASRNDCTIDKLRRKNCPSCRLRRCFLSGMSLKGRKLRGASQLKGGVEGETQAPGTEEIKARDEKRAGGQQLAPNTQQVQCEIQYYRYDAPQAFGPTAGLHPSLLSVLSSIEPGLVNAGHDPSLSDCPASLLTSLNELGERQLVSVVHWAKAMPGFRQLHVEDQMSVIQSSWLGVMVFALGWRSYTYTDARELYFAPDLIFNDQRMRVSSMYEHCVRFRLLSSRFCQLGVTREEFLCMKALLLFSIIPVEGLRNQLCFDELRKSYIKELERLARHNEDTSHTRLFRLTQLLDYLHPIIRNLHQFTYDLFVQAQSLPTRVSYPEMISEIVSVHVPKMLTGLVQPILFHKTPC</sequence>
<keyword evidence="8 9" id="KW-0539">Nucleus</keyword>
<evidence type="ECO:0000256" key="4">
    <source>
        <dbReference type="ARBA" id="ARBA00023015"/>
    </source>
</evidence>
<dbReference type="InterPro" id="IPR050200">
    <property type="entry name" value="Nuclear_hormone_rcpt_NR3"/>
</dbReference>
<reference evidence="13" key="2">
    <citation type="submission" date="2020-02" db="EMBL/GenBank/DDBJ databases">
        <title>Esox lucius (northern pike) genome, fEsoLuc1, primary haplotype.</title>
        <authorList>
            <person name="Myers G."/>
            <person name="Karagic N."/>
            <person name="Meyer A."/>
            <person name="Pippel M."/>
            <person name="Reichard M."/>
            <person name="Winkler S."/>
            <person name="Tracey A."/>
            <person name="Sims Y."/>
            <person name="Howe K."/>
            <person name="Rhie A."/>
            <person name="Formenti G."/>
            <person name="Durbin R."/>
            <person name="Fedrigo O."/>
            <person name="Jarvis E.D."/>
        </authorList>
    </citation>
    <scope>NUCLEOTIDE SEQUENCE [LARGE SCALE GENOMIC DNA]</scope>
</reference>
<dbReference type="AlphaFoldDB" id="A0A3P8ZJC3"/>
<dbReference type="GO" id="GO:0008270">
    <property type="term" value="F:zinc ion binding"/>
    <property type="evidence" value="ECO:0007669"/>
    <property type="project" value="UniProtKB-KW"/>
</dbReference>
<dbReference type="Gene3D" id="1.10.565.10">
    <property type="entry name" value="Retinoid X Receptor"/>
    <property type="match status" value="1"/>
</dbReference>
<dbReference type="SMART" id="SM00399">
    <property type="entry name" value="ZnF_C4"/>
    <property type="match status" value="1"/>
</dbReference>
<keyword evidence="2 9" id="KW-0863">Zinc-finger</keyword>
<accession>A0A3P8ZJC3</accession>
<keyword evidence="1 9" id="KW-0479">Metal-binding</keyword>
<dbReference type="GO" id="GO:0033993">
    <property type="term" value="P:response to lipid"/>
    <property type="evidence" value="ECO:0007669"/>
    <property type="project" value="UniProtKB-ARBA"/>
</dbReference>
<evidence type="ECO:0000256" key="5">
    <source>
        <dbReference type="ARBA" id="ARBA00023125"/>
    </source>
</evidence>
<dbReference type="GeneID" id="105024400"/>
<evidence type="ECO:0000313" key="14">
    <source>
        <dbReference type="Proteomes" id="UP000265140"/>
    </source>
</evidence>
<proteinExistence type="inferred from homology"/>
<feature type="domain" description="NR LBD" evidence="12">
    <location>
        <begin position="435"/>
        <end position="666"/>
    </location>
</feature>
<evidence type="ECO:0000256" key="10">
    <source>
        <dbReference type="SAM" id="MobiDB-lite"/>
    </source>
</evidence>
<dbReference type="Pfam" id="PF00105">
    <property type="entry name" value="zf-C4"/>
    <property type="match status" value="1"/>
</dbReference>